<dbReference type="AlphaFoldDB" id="A0AAN6IGX6"/>
<feature type="domain" description="Peptidase A2" evidence="2">
    <location>
        <begin position="95"/>
        <end position="132"/>
    </location>
</feature>
<dbReference type="InterPro" id="IPR021109">
    <property type="entry name" value="Peptidase_aspartic_dom_sf"/>
</dbReference>
<comment type="caution">
    <text evidence="3">The sequence shown here is derived from an EMBL/GenBank/DDBJ whole genome shotgun (WGS) entry which is preliminary data.</text>
</comment>
<evidence type="ECO:0000256" key="1">
    <source>
        <dbReference type="ARBA" id="ARBA00022801"/>
    </source>
</evidence>
<dbReference type="EMBL" id="MU404351">
    <property type="protein sequence ID" value="KAI1617108.1"/>
    <property type="molecule type" value="Genomic_DNA"/>
</dbReference>
<accession>A0AAN6IGX6</accession>
<keyword evidence="4" id="KW-1185">Reference proteome</keyword>
<sequence>MRNPRQNFEDKHERSQRLPMKVVRGREVIFSCTRKTSANCENVLVKRTVPSRPRRIMLTNSMGPQLNPFIVTMIIQLDIWNALSGCRSRPATTSRRVLLDTGADFNLISHRAFSELHMKKEPIYGLVHSIGGYRKLAGTLLLHWHFSIPGASAGRSSKHCAPFHILQSGKDPNFDCIIGRPWIEENWTEFIALVESNWKNQATAKINAECE</sequence>
<gene>
    <name evidence="3" type="ORF">EDD36DRAFT_415983</name>
</gene>
<dbReference type="PROSITE" id="PS50175">
    <property type="entry name" value="ASP_PROT_RETROV"/>
    <property type="match status" value="1"/>
</dbReference>
<reference evidence="3" key="1">
    <citation type="journal article" date="2022" name="bioRxiv">
        <title>Deciphering the potential niche of two novel black yeast fungi from a biological soil crust based on their genomes, phenotypes, and melanin regulation.</title>
        <authorList>
            <consortium name="DOE Joint Genome Institute"/>
            <person name="Carr E.C."/>
            <person name="Barton Q."/>
            <person name="Grambo S."/>
            <person name="Sullivan M."/>
            <person name="Renfro C.M."/>
            <person name="Kuo A."/>
            <person name="Pangilinan J."/>
            <person name="Lipzen A."/>
            <person name="Keymanesh K."/>
            <person name="Savage E."/>
            <person name="Barry K."/>
            <person name="Grigoriev I.V."/>
            <person name="Riekhof W.R."/>
            <person name="Harris S.S."/>
        </authorList>
    </citation>
    <scope>NUCLEOTIDE SEQUENCE</scope>
    <source>
        <strain evidence="3">JF 03-4F</strain>
    </source>
</reference>
<keyword evidence="1" id="KW-0378">Hydrolase</keyword>
<dbReference type="GO" id="GO:0006508">
    <property type="term" value="P:proteolysis"/>
    <property type="evidence" value="ECO:0007669"/>
    <property type="project" value="InterPro"/>
</dbReference>
<proteinExistence type="predicted"/>
<protein>
    <recommendedName>
        <fullName evidence="2">Peptidase A2 domain-containing protein</fullName>
    </recommendedName>
</protein>
<name>A0AAN6IGX6_9EURO</name>
<evidence type="ECO:0000259" key="2">
    <source>
        <dbReference type="PROSITE" id="PS50175"/>
    </source>
</evidence>
<dbReference type="Proteomes" id="UP001203852">
    <property type="component" value="Unassembled WGS sequence"/>
</dbReference>
<evidence type="ECO:0000313" key="4">
    <source>
        <dbReference type="Proteomes" id="UP001203852"/>
    </source>
</evidence>
<dbReference type="InterPro" id="IPR001995">
    <property type="entry name" value="Peptidase_A2_cat"/>
</dbReference>
<organism evidence="3 4">
    <name type="scientific">Exophiala viscosa</name>
    <dbReference type="NCBI Taxonomy" id="2486360"/>
    <lineage>
        <taxon>Eukaryota</taxon>
        <taxon>Fungi</taxon>
        <taxon>Dikarya</taxon>
        <taxon>Ascomycota</taxon>
        <taxon>Pezizomycotina</taxon>
        <taxon>Eurotiomycetes</taxon>
        <taxon>Chaetothyriomycetidae</taxon>
        <taxon>Chaetothyriales</taxon>
        <taxon>Herpotrichiellaceae</taxon>
        <taxon>Exophiala</taxon>
    </lineage>
</organism>
<dbReference type="SUPFAM" id="SSF50630">
    <property type="entry name" value="Acid proteases"/>
    <property type="match status" value="1"/>
</dbReference>
<dbReference type="Gene3D" id="2.40.70.10">
    <property type="entry name" value="Acid Proteases"/>
    <property type="match status" value="1"/>
</dbReference>
<dbReference type="GO" id="GO:0004190">
    <property type="term" value="F:aspartic-type endopeptidase activity"/>
    <property type="evidence" value="ECO:0007669"/>
    <property type="project" value="InterPro"/>
</dbReference>
<dbReference type="CDD" id="cd00303">
    <property type="entry name" value="retropepsin_like"/>
    <property type="match status" value="1"/>
</dbReference>
<evidence type="ECO:0000313" key="3">
    <source>
        <dbReference type="EMBL" id="KAI1617108.1"/>
    </source>
</evidence>